<gene>
    <name evidence="4" type="ORF">DH2020_005521</name>
</gene>
<comment type="similarity">
    <text evidence="1">Belongs to the mTERF family.</text>
</comment>
<dbReference type="SMART" id="SM00733">
    <property type="entry name" value="Mterf"/>
    <property type="match status" value="5"/>
</dbReference>
<reference evidence="4 5" key="1">
    <citation type="journal article" date="2021" name="Comput. Struct. Biotechnol. J.">
        <title>De novo genome assembly of the potent medicinal plant Rehmannia glutinosa using nanopore technology.</title>
        <authorList>
            <person name="Ma L."/>
            <person name="Dong C."/>
            <person name="Song C."/>
            <person name="Wang X."/>
            <person name="Zheng X."/>
            <person name="Niu Y."/>
            <person name="Chen S."/>
            <person name="Feng W."/>
        </authorList>
    </citation>
    <scope>NUCLEOTIDE SEQUENCE [LARGE SCALE GENOMIC DNA]</scope>
    <source>
        <strain evidence="4">DH-2019</strain>
    </source>
</reference>
<evidence type="ECO:0000256" key="3">
    <source>
        <dbReference type="ARBA" id="ARBA00022946"/>
    </source>
</evidence>
<dbReference type="InterPro" id="IPR003690">
    <property type="entry name" value="MTERF"/>
</dbReference>
<organism evidence="4 5">
    <name type="scientific">Rehmannia glutinosa</name>
    <name type="common">Chinese foxglove</name>
    <dbReference type="NCBI Taxonomy" id="99300"/>
    <lineage>
        <taxon>Eukaryota</taxon>
        <taxon>Viridiplantae</taxon>
        <taxon>Streptophyta</taxon>
        <taxon>Embryophyta</taxon>
        <taxon>Tracheophyta</taxon>
        <taxon>Spermatophyta</taxon>
        <taxon>Magnoliopsida</taxon>
        <taxon>eudicotyledons</taxon>
        <taxon>Gunneridae</taxon>
        <taxon>Pentapetalae</taxon>
        <taxon>asterids</taxon>
        <taxon>lamiids</taxon>
        <taxon>Lamiales</taxon>
        <taxon>Orobanchaceae</taxon>
        <taxon>Rehmannieae</taxon>
        <taxon>Rehmannia</taxon>
    </lineage>
</organism>
<dbReference type="Gene3D" id="1.25.70.10">
    <property type="entry name" value="Transcription termination factor 3, mitochondrial"/>
    <property type="match status" value="1"/>
</dbReference>
<evidence type="ECO:0000256" key="1">
    <source>
        <dbReference type="ARBA" id="ARBA00007692"/>
    </source>
</evidence>
<dbReference type="Pfam" id="PF02536">
    <property type="entry name" value="mTERF"/>
    <property type="match status" value="1"/>
</dbReference>
<name>A0ABR0XGC7_REHGL</name>
<sequence>MVTRSPTILLAHPEKTVLPKIRFFQSIGMPAPVLAQMVSTNPTILRCSLEKRIIPFYNYLKNLLQKDEKVFNVFKRSAAHFVQILLPRLAPNVAILRKYGVSESNISYLVVNHPRPLIMRSDEFIKLVDSVIELGIDISKMMFVQALQVLHGTSKSTWEYKKEVYRRWGWSESDIRMAFSIHPICMSLSEKKMSIMEFLVNEMNCPPKTIARYPTALLYSLEKRIMPRCRVVKLLVVKGLIKKSYRLVTLLVMTDKSFSEKFVGTYENVPQLLDVYHGKMSLGDLGFNSTELAKVPAGDSTERRCMSEGCNTVANGSYNKKGRLNYSKPEIA</sequence>
<dbReference type="EMBL" id="JABTTQ020000004">
    <property type="protein sequence ID" value="KAK6158207.1"/>
    <property type="molecule type" value="Genomic_DNA"/>
</dbReference>
<keyword evidence="2" id="KW-0805">Transcription regulation</keyword>
<proteinExistence type="inferred from homology"/>
<protein>
    <submittedName>
        <fullName evidence="4">Uncharacterized protein</fullName>
    </submittedName>
</protein>
<evidence type="ECO:0000256" key="2">
    <source>
        <dbReference type="ARBA" id="ARBA00022472"/>
    </source>
</evidence>
<evidence type="ECO:0000313" key="5">
    <source>
        <dbReference type="Proteomes" id="UP001318860"/>
    </source>
</evidence>
<dbReference type="InterPro" id="IPR038538">
    <property type="entry name" value="MTERF_sf"/>
</dbReference>
<comment type="caution">
    <text evidence="4">The sequence shown here is derived from an EMBL/GenBank/DDBJ whole genome shotgun (WGS) entry which is preliminary data.</text>
</comment>
<evidence type="ECO:0000313" key="4">
    <source>
        <dbReference type="EMBL" id="KAK6158207.1"/>
    </source>
</evidence>
<dbReference type="Proteomes" id="UP001318860">
    <property type="component" value="Unassembled WGS sequence"/>
</dbReference>
<keyword evidence="2" id="KW-0806">Transcription termination</keyword>
<accession>A0ABR0XGC7</accession>
<dbReference type="PANTHER" id="PTHR13068">
    <property type="entry name" value="CGI-12 PROTEIN-RELATED"/>
    <property type="match status" value="1"/>
</dbReference>
<keyword evidence="2" id="KW-0804">Transcription</keyword>
<keyword evidence="3" id="KW-0809">Transit peptide</keyword>
<keyword evidence="5" id="KW-1185">Reference proteome</keyword>
<dbReference type="PANTHER" id="PTHR13068:SF133">
    <property type="entry name" value="MITOCHONDRIAL TRANSCRIPTION TERMINATION FACTOR FAMILY PROTEIN"/>
    <property type="match status" value="1"/>
</dbReference>